<dbReference type="CDD" id="cd18773">
    <property type="entry name" value="PDC1_HK_sensor"/>
    <property type="match status" value="1"/>
</dbReference>
<evidence type="ECO:0000259" key="6">
    <source>
        <dbReference type="PROSITE" id="PS50885"/>
    </source>
</evidence>
<dbReference type="Gene3D" id="3.30.450.20">
    <property type="entry name" value="PAS domain"/>
    <property type="match status" value="2"/>
</dbReference>
<keyword evidence="3" id="KW-0807">Transducer</keyword>
<evidence type="ECO:0000256" key="4">
    <source>
        <dbReference type="SAM" id="Phobius"/>
    </source>
</evidence>
<dbReference type="SUPFAM" id="SSF58104">
    <property type="entry name" value="Methyl-accepting chemotaxis protein (MCP) signaling domain"/>
    <property type="match status" value="2"/>
</dbReference>
<keyword evidence="1" id="KW-0145">Chemotaxis</keyword>
<keyword evidence="8" id="KW-1185">Reference proteome</keyword>
<keyword evidence="4" id="KW-1133">Transmembrane helix</keyword>
<dbReference type="eggNOG" id="COG0840">
    <property type="taxonomic scope" value="Bacteria"/>
</dbReference>
<dbReference type="PROSITE" id="PS50111">
    <property type="entry name" value="CHEMOTAXIS_TRANSDUC_2"/>
    <property type="match status" value="1"/>
</dbReference>
<evidence type="ECO:0000256" key="2">
    <source>
        <dbReference type="ARBA" id="ARBA00029447"/>
    </source>
</evidence>
<feature type="domain" description="Methyl-accepting transducer" evidence="5">
    <location>
        <begin position="436"/>
        <end position="658"/>
    </location>
</feature>
<keyword evidence="4" id="KW-0472">Membrane</keyword>
<dbReference type="GO" id="GO:0016020">
    <property type="term" value="C:membrane"/>
    <property type="evidence" value="ECO:0007669"/>
    <property type="project" value="InterPro"/>
</dbReference>
<feature type="transmembrane region" description="Helical" evidence="4">
    <location>
        <begin position="12"/>
        <end position="34"/>
    </location>
</feature>
<dbReference type="Pfam" id="PF00672">
    <property type="entry name" value="HAMP"/>
    <property type="match status" value="1"/>
</dbReference>
<dbReference type="GO" id="GO:0007165">
    <property type="term" value="P:signal transduction"/>
    <property type="evidence" value="ECO:0007669"/>
    <property type="project" value="UniProtKB-KW"/>
</dbReference>
<dbReference type="GO" id="GO:0006935">
    <property type="term" value="P:chemotaxis"/>
    <property type="evidence" value="ECO:0007669"/>
    <property type="project" value="UniProtKB-KW"/>
</dbReference>
<accession>H7EKK6</accession>
<evidence type="ECO:0000313" key="7">
    <source>
        <dbReference type="EMBL" id="EIC01911.1"/>
    </source>
</evidence>
<comment type="similarity">
    <text evidence="2">Belongs to the methyl-accepting chemotaxis (MCP) protein family.</text>
</comment>
<dbReference type="InterPro" id="IPR051310">
    <property type="entry name" value="MCP_chemotaxis"/>
</dbReference>
<dbReference type="Pfam" id="PF22673">
    <property type="entry name" value="MCP-like_PDC_1"/>
    <property type="match status" value="1"/>
</dbReference>
<evidence type="ECO:0000256" key="1">
    <source>
        <dbReference type="ARBA" id="ARBA00022500"/>
    </source>
</evidence>
<protein>
    <submittedName>
        <fullName evidence="7">Methyl-accepting chemotaxis sensory transducer</fullName>
    </submittedName>
</protein>
<dbReference type="SMART" id="SM00283">
    <property type="entry name" value="MA"/>
    <property type="match status" value="1"/>
</dbReference>
<dbReference type="PANTHER" id="PTHR43531">
    <property type="entry name" value="PROTEIN ICFG"/>
    <property type="match status" value="1"/>
</dbReference>
<keyword evidence="4" id="KW-0812">Transmembrane</keyword>
<dbReference type="Gene3D" id="1.10.287.950">
    <property type="entry name" value="Methyl-accepting chemotaxis protein"/>
    <property type="match status" value="1"/>
</dbReference>
<dbReference type="STRING" id="907348.TresaDRAFT_1663"/>
<evidence type="ECO:0000256" key="3">
    <source>
        <dbReference type="PROSITE-ProRule" id="PRU00284"/>
    </source>
</evidence>
<dbReference type="PROSITE" id="PS50885">
    <property type="entry name" value="HAMP"/>
    <property type="match status" value="1"/>
</dbReference>
<dbReference type="Proteomes" id="UP000003571">
    <property type="component" value="Unassembled WGS sequence"/>
</dbReference>
<dbReference type="Gene3D" id="6.10.340.10">
    <property type="match status" value="1"/>
</dbReference>
<dbReference type="CDD" id="cd06225">
    <property type="entry name" value="HAMP"/>
    <property type="match status" value="1"/>
</dbReference>
<dbReference type="InterPro" id="IPR004089">
    <property type="entry name" value="MCPsignal_dom"/>
</dbReference>
<dbReference type="EMBL" id="AGRW01000045">
    <property type="protein sequence ID" value="EIC01911.1"/>
    <property type="molecule type" value="Genomic_DNA"/>
</dbReference>
<sequence>MKTSIRFSIVKKMTIGITVLTLSFIIALGTIIYARVHALNNEQFYEKLNQSLNLMDVTMRNYFESIATSVKLFSETNLIKEDNDNIKSYVGMTDASGKIAMTPLENGEYEAGVYRLARAFVNNKPELLGMSLALESNGAFTRYPEVARTNNYDSRTRSWYADAVKANGKVHFSKAYTTSAGETVVVASRTVKTEGGKIRGVVTTDADLSNLKDLFRSISGSDYKKTSIILCDADGSILVDTIHSANLFKNIREVGIKGLAQFRNGQEISFRERIEGHGCEIRTIASKNGVIPLNYVVVVPDVESKKSNKAIVRALLLFLAIAIATSIISSGIFGRKIASPLLKVTGILKNISEGDGDLTQRLPKLSKDEIGELSEYFNAVMKKLSISISSVKVESETMHDIGKNLAENVNETASATTEISANIENMRSQVESQAAGVEETTATMKSIVEGIRRLNTDIDSQSESVDNSSSAIDQLVSNIRSVTAILEKNSETVEKLTNSAEKGRTLIAETVDLTQKISEDSKGLMDATKIIQNIASQTNLLAMNAAIEAAHAGETGKGFAVVSDEIRKLAEDSSAQGKHISDVLSKLGQLIATVAKSAESIQHQFAIIFTNTQAVSTQEEVIKSAMEEQSAGSQQVLDAMRQITAHTANVKTEAAAMNEGSTQILDEMSKLASLTAEINSGMNEMTAGVVEINTTMQEINQKSAETSGSISKVAEVLGTFKV</sequence>
<proteinExistence type="inferred from homology"/>
<dbReference type="PANTHER" id="PTHR43531:SF11">
    <property type="entry name" value="METHYL-ACCEPTING CHEMOTAXIS PROTEIN 3"/>
    <property type="match status" value="1"/>
</dbReference>
<dbReference type="RefSeq" id="WP_002704158.1">
    <property type="nucleotide sequence ID" value="NZ_AGRW01000045.1"/>
</dbReference>
<organism evidence="7 8">
    <name type="scientific">Treponema saccharophilum DSM 2985</name>
    <dbReference type="NCBI Taxonomy" id="907348"/>
    <lineage>
        <taxon>Bacteria</taxon>
        <taxon>Pseudomonadati</taxon>
        <taxon>Spirochaetota</taxon>
        <taxon>Spirochaetia</taxon>
        <taxon>Spirochaetales</taxon>
        <taxon>Treponemataceae</taxon>
        <taxon>Treponema</taxon>
    </lineage>
</organism>
<dbReference type="SMART" id="SM00304">
    <property type="entry name" value="HAMP"/>
    <property type="match status" value="1"/>
</dbReference>
<dbReference type="InterPro" id="IPR003660">
    <property type="entry name" value="HAMP_dom"/>
</dbReference>
<feature type="transmembrane region" description="Helical" evidence="4">
    <location>
        <begin position="310"/>
        <end position="333"/>
    </location>
</feature>
<evidence type="ECO:0000259" key="5">
    <source>
        <dbReference type="PROSITE" id="PS50111"/>
    </source>
</evidence>
<name>H7EKK6_9SPIR</name>
<reference evidence="7 8" key="1">
    <citation type="submission" date="2011-09" db="EMBL/GenBank/DDBJ databases">
        <title>The draft genome of Treponema saccharophilum DSM 2985.</title>
        <authorList>
            <consortium name="US DOE Joint Genome Institute (JGI-PGF)"/>
            <person name="Lucas S."/>
            <person name="Copeland A."/>
            <person name="Lapidus A."/>
            <person name="Glavina del Rio T."/>
            <person name="Dalin E."/>
            <person name="Tice H."/>
            <person name="Bruce D."/>
            <person name="Goodwin L."/>
            <person name="Pitluck S."/>
            <person name="Peters L."/>
            <person name="Kyrpides N."/>
            <person name="Mavromatis K."/>
            <person name="Ivanova N."/>
            <person name="Markowitz V."/>
            <person name="Cheng J.-F."/>
            <person name="Hugenholtz P."/>
            <person name="Woyke T."/>
            <person name="Wu D."/>
            <person name="Gronow S."/>
            <person name="Wellnitz S."/>
            <person name="Brambilla E."/>
            <person name="Klenk H.-P."/>
            <person name="Eisen J.A."/>
        </authorList>
    </citation>
    <scope>NUCLEOTIDE SEQUENCE [LARGE SCALE GENOMIC DNA]</scope>
    <source>
        <strain evidence="7 8">DSM 2985</strain>
    </source>
</reference>
<comment type="caution">
    <text evidence="7">The sequence shown here is derived from an EMBL/GenBank/DDBJ whole genome shotgun (WGS) entry which is preliminary data.</text>
</comment>
<dbReference type="AlphaFoldDB" id="H7EKK6"/>
<dbReference type="Pfam" id="PF00015">
    <property type="entry name" value="MCPsignal"/>
    <property type="match status" value="1"/>
</dbReference>
<dbReference type="OrthoDB" id="243053at2"/>
<feature type="domain" description="HAMP" evidence="6">
    <location>
        <begin position="335"/>
        <end position="389"/>
    </location>
</feature>
<evidence type="ECO:0000313" key="8">
    <source>
        <dbReference type="Proteomes" id="UP000003571"/>
    </source>
</evidence>
<gene>
    <name evidence="7" type="ORF">TresaDRAFT_1663</name>
</gene>
<dbReference type="PATRIC" id="fig|907348.3.peg.1428"/>